<reference evidence="1" key="1">
    <citation type="submission" date="2021-12" db="EMBL/GenBank/DDBJ databases">
        <title>Enterovibrio ZSDZ35 sp. nov. and Enterovibrio ZSDZ42 sp. nov., isolated from coastal seawater in Qingdao.</title>
        <authorList>
            <person name="Zhang P."/>
        </authorList>
    </citation>
    <scope>NUCLEOTIDE SEQUENCE</scope>
    <source>
        <strain evidence="1">ZSDZ42</strain>
    </source>
</reference>
<name>A0ABT5R4B5_9GAMM</name>
<sequence>MKTETLILNTDISALATNSAEVGTSVWAEFIPAGTAITGRDGRSWVNDDPNAIVAAFAANGAGLPIDIEHATEIKGKAGEPAPAVGWIKALQAREGGTILLLLGYHVRSLAILNTQYSILNTQYSILNTLTRTDEF</sequence>
<protein>
    <submittedName>
        <fullName evidence="1">Phage protease</fullName>
    </submittedName>
</protein>
<keyword evidence="1" id="KW-0378">Hydrolase</keyword>
<evidence type="ECO:0000313" key="2">
    <source>
        <dbReference type="Proteomes" id="UP001149400"/>
    </source>
</evidence>
<gene>
    <name evidence="1" type="ORF">LRP50_18435</name>
</gene>
<evidence type="ECO:0000313" key="1">
    <source>
        <dbReference type="EMBL" id="MDD1795110.1"/>
    </source>
</evidence>
<proteinExistence type="predicted"/>
<keyword evidence="2" id="KW-1185">Reference proteome</keyword>
<organism evidence="1 2">
    <name type="scientific">Enterovibrio gelatinilyticus</name>
    <dbReference type="NCBI Taxonomy" id="2899819"/>
    <lineage>
        <taxon>Bacteria</taxon>
        <taxon>Pseudomonadati</taxon>
        <taxon>Pseudomonadota</taxon>
        <taxon>Gammaproteobacteria</taxon>
        <taxon>Vibrionales</taxon>
        <taxon>Vibrionaceae</taxon>
        <taxon>Enterovibrio</taxon>
    </lineage>
</organism>
<dbReference type="Proteomes" id="UP001149400">
    <property type="component" value="Unassembled WGS sequence"/>
</dbReference>
<dbReference type="InterPro" id="IPR012106">
    <property type="entry name" value="Phage_Mu_Gp1"/>
</dbReference>
<dbReference type="GO" id="GO:0008233">
    <property type="term" value="F:peptidase activity"/>
    <property type="evidence" value="ECO:0007669"/>
    <property type="project" value="UniProtKB-KW"/>
</dbReference>
<dbReference type="Pfam" id="PF10123">
    <property type="entry name" value="Mu-like_Pro"/>
    <property type="match status" value="1"/>
</dbReference>
<keyword evidence="1" id="KW-0645">Protease</keyword>
<comment type="caution">
    <text evidence="1">The sequence shown here is derived from an EMBL/GenBank/DDBJ whole genome shotgun (WGS) entry which is preliminary data.</text>
</comment>
<dbReference type="GO" id="GO:0006508">
    <property type="term" value="P:proteolysis"/>
    <property type="evidence" value="ECO:0007669"/>
    <property type="project" value="UniProtKB-KW"/>
</dbReference>
<dbReference type="EMBL" id="JAJUBC010000024">
    <property type="protein sequence ID" value="MDD1795110.1"/>
    <property type="molecule type" value="Genomic_DNA"/>
</dbReference>
<dbReference type="RefSeq" id="WP_274165915.1">
    <property type="nucleotide sequence ID" value="NZ_JAJUBC010000024.1"/>
</dbReference>
<accession>A0ABT5R4B5</accession>